<keyword evidence="2" id="KW-0805">Transcription regulation</keyword>
<evidence type="ECO:0000313" key="7">
    <source>
        <dbReference type="EMBL" id="VAX04530.1"/>
    </source>
</evidence>
<dbReference type="Gene3D" id="1.10.1660.10">
    <property type="match status" value="1"/>
</dbReference>
<dbReference type="InterPro" id="IPR047057">
    <property type="entry name" value="MerR_fam"/>
</dbReference>
<dbReference type="GO" id="GO:0003700">
    <property type="term" value="F:DNA-binding transcription factor activity"/>
    <property type="evidence" value="ECO:0007669"/>
    <property type="project" value="InterPro"/>
</dbReference>
<feature type="domain" description="HTH merR-type" evidence="6">
    <location>
        <begin position="1"/>
        <end position="70"/>
    </location>
</feature>
<evidence type="ECO:0000256" key="5">
    <source>
        <dbReference type="SAM" id="Coils"/>
    </source>
</evidence>
<keyword evidence="5" id="KW-0175">Coiled coil</keyword>
<dbReference type="InterPro" id="IPR009061">
    <property type="entry name" value="DNA-bd_dom_put_sf"/>
</dbReference>
<dbReference type="SUPFAM" id="SSF46955">
    <property type="entry name" value="Putative DNA-binding domain"/>
    <property type="match status" value="1"/>
</dbReference>
<evidence type="ECO:0000259" key="6">
    <source>
        <dbReference type="PROSITE" id="PS50937"/>
    </source>
</evidence>
<evidence type="ECO:0000256" key="2">
    <source>
        <dbReference type="ARBA" id="ARBA00023015"/>
    </source>
</evidence>
<sequence length="134" mass="15261">MLTVSELSKAAQATPDAVRHYVRIGLLTPSRNPDNGYKLFSDNDIKKMKFICRAKGLGFTLSDIQIIFDHSSRGQSPCPLVRDIIQQRINENRDRLAKLNQLQQRMDEALEKWKLMPDGEPDGDAICYLIESIN</sequence>
<keyword evidence="1" id="KW-0678">Repressor</keyword>
<feature type="coiled-coil region" evidence="5">
    <location>
        <begin position="82"/>
        <end position="112"/>
    </location>
</feature>
<accession>A0A3B1B2K2</accession>
<dbReference type="PROSITE" id="PS50937">
    <property type="entry name" value="HTH_MERR_2"/>
    <property type="match status" value="1"/>
</dbReference>
<gene>
    <name evidence="7" type="ORF">MNBD_GAMMA20-2388</name>
</gene>
<dbReference type="PRINTS" id="PR00040">
    <property type="entry name" value="HTHMERR"/>
</dbReference>
<dbReference type="AlphaFoldDB" id="A0A3B1B2K2"/>
<dbReference type="Pfam" id="PF13411">
    <property type="entry name" value="MerR_1"/>
    <property type="match status" value="1"/>
</dbReference>
<dbReference type="InterPro" id="IPR000551">
    <property type="entry name" value="MerR-type_HTH_dom"/>
</dbReference>
<evidence type="ECO:0000256" key="1">
    <source>
        <dbReference type="ARBA" id="ARBA00022491"/>
    </source>
</evidence>
<dbReference type="EMBL" id="UOFU01000383">
    <property type="protein sequence ID" value="VAX04530.1"/>
    <property type="molecule type" value="Genomic_DNA"/>
</dbReference>
<evidence type="ECO:0000256" key="4">
    <source>
        <dbReference type="ARBA" id="ARBA00023163"/>
    </source>
</evidence>
<dbReference type="PANTHER" id="PTHR30204">
    <property type="entry name" value="REDOX-CYCLING DRUG-SENSING TRANSCRIPTIONAL ACTIVATOR SOXR"/>
    <property type="match status" value="1"/>
</dbReference>
<dbReference type="SMART" id="SM00422">
    <property type="entry name" value="HTH_MERR"/>
    <property type="match status" value="1"/>
</dbReference>
<keyword evidence="4" id="KW-0804">Transcription</keyword>
<protein>
    <recommendedName>
        <fullName evidence="6">HTH merR-type domain-containing protein</fullName>
    </recommendedName>
</protein>
<evidence type="ECO:0000256" key="3">
    <source>
        <dbReference type="ARBA" id="ARBA00023125"/>
    </source>
</evidence>
<dbReference type="PANTHER" id="PTHR30204:SF69">
    <property type="entry name" value="MERR-FAMILY TRANSCRIPTIONAL REGULATOR"/>
    <property type="match status" value="1"/>
</dbReference>
<organism evidence="7">
    <name type="scientific">hydrothermal vent metagenome</name>
    <dbReference type="NCBI Taxonomy" id="652676"/>
    <lineage>
        <taxon>unclassified sequences</taxon>
        <taxon>metagenomes</taxon>
        <taxon>ecological metagenomes</taxon>
    </lineage>
</organism>
<keyword evidence="3" id="KW-0238">DNA-binding</keyword>
<dbReference type="GO" id="GO:0003677">
    <property type="term" value="F:DNA binding"/>
    <property type="evidence" value="ECO:0007669"/>
    <property type="project" value="UniProtKB-KW"/>
</dbReference>
<proteinExistence type="predicted"/>
<reference evidence="7" key="1">
    <citation type="submission" date="2018-06" db="EMBL/GenBank/DDBJ databases">
        <authorList>
            <person name="Zhirakovskaya E."/>
        </authorList>
    </citation>
    <scope>NUCLEOTIDE SEQUENCE</scope>
</reference>
<name>A0A3B1B2K2_9ZZZZ</name>